<keyword evidence="1" id="KW-0812">Transmembrane</keyword>
<dbReference type="Proteomes" id="UP000649345">
    <property type="component" value="Unassembled WGS sequence"/>
</dbReference>
<dbReference type="Gene3D" id="2.60.320.10">
    <property type="entry name" value="N-utilization substance G protein NusG, insert domain"/>
    <property type="match status" value="1"/>
</dbReference>
<accession>A0A923RLK9</accession>
<dbReference type="Pfam" id="PF07009">
    <property type="entry name" value="NusG_II"/>
    <property type="match status" value="1"/>
</dbReference>
<dbReference type="RefSeq" id="WP_186871697.1">
    <property type="nucleotide sequence ID" value="NZ_JACOOR010000003.1"/>
</dbReference>
<evidence type="ECO:0000256" key="1">
    <source>
        <dbReference type="SAM" id="Phobius"/>
    </source>
</evidence>
<keyword evidence="3" id="KW-1185">Reference proteome</keyword>
<comment type="caution">
    <text evidence="2">The sequence shown here is derived from an EMBL/GenBank/DDBJ whole genome shotgun (WGS) entry which is preliminary data.</text>
</comment>
<organism evidence="2 3">
    <name type="scientific">Anaerosacchariphilus hominis</name>
    <dbReference type="NCBI Taxonomy" id="2763017"/>
    <lineage>
        <taxon>Bacteria</taxon>
        <taxon>Bacillati</taxon>
        <taxon>Bacillota</taxon>
        <taxon>Clostridia</taxon>
        <taxon>Lachnospirales</taxon>
        <taxon>Lachnospiraceae</taxon>
        <taxon>Anaerosacchariphilus</taxon>
    </lineage>
</organism>
<proteinExistence type="predicted"/>
<sequence length="132" mass="14860">MAKDIRTEQKRKSTYILAVLCALVFLGGIGGMLWNLTRSHERQVEILQDGKILYTVDLDRAEDRTFTVTYEGRTNEIEIRNHQIRVKAADCPDQICVHMDWLESAPIVCLPNHLSIQYADGESASGLDAVAN</sequence>
<name>A0A923RLK9_9FIRM</name>
<dbReference type="AlphaFoldDB" id="A0A923RLK9"/>
<feature type="transmembrane region" description="Helical" evidence="1">
    <location>
        <begin position="15"/>
        <end position="34"/>
    </location>
</feature>
<dbReference type="EMBL" id="JACOOR010000003">
    <property type="protein sequence ID" value="MBC5659333.1"/>
    <property type="molecule type" value="Genomic_DNA"/>
</dbReference>
<evidence type="ECO:0000313" key="2">
    <source>
        <dbReference type="EMBL" id="MBC5659333.1"/>
    </source>
</evidence>
<reference evidence="2" key="1">
    <citation type="submission" date="2020-08" db="EMBL/GenBank/DDBJ databases">
        <title>Genome public.</title>
        <authorList>
            <person name="Liu C."/>
            <person name="Sun Q."/>
        </authorList>
    </citation>
    <scope>NUCLEOTIDE SEQUENCE</scope>
    <source>
        <strain evidence="2">NSJ-68</strain>
    </source>
</reference>
<evidence type="ECO:0000313" key="3">
    <source>
        <dbReference type="Proteomes" id="UP000649345"/>
    </source>
</evidence>
<protein>
    <submittedName>
        <fullName evidence="2">NusG domain II-containing protein</fullName>
    </submittedName>
</protein>
<keyword evidence="1" id="KW-0472">Membrane</keyword>
<dbReference type="InterPro" id="IPR038690">
    <property type="entry name" value="NusG_2_sf"/>
</dbReference>
<keyword evidence="1" id="KW-1133">Transmembrane helix</keyword>
<gene>
    <name evidence="2" type="ORF">H8S44_06075</name>
</gene>